<evidence type="ECO:0000259" key="6">
    <source>
        <dbReference type="PROSITE" id="PS51677"/>
    </source>
</evidence>
<dbReference type="PANTHER" id="PTHR43123:SF1">
    <property type="entry name" value="POLYSACCHARIDE DEACETYLASE-RELATED"/>
    <property type="match status" value="1"/>
</dbReference>
<dbReference type="PANTHER" id="PTHR43123">
    <property type="entry name" value="POLYSACCHARIDE DEACETYLASE-RELATED"/>
    <property type="match status" value="1"/>
</dbReference>
<evidence type="ECO:0000256" key="1">
    <source>
        <dbReference type="ARBA" id="ARBA00003236"/>
    </source>
</evidence>
<dbReference type="Pfam" id="PF01522">
    <property type="entry name" value="Polysacc_deac_1"/>
    <property type="match status" value="1"/>
</dbReference>
<evidence type="ECO:0000256" key="5">
    <source>
        <dbReference type="SAM" id="MobiDB-lite"/>
    </source>
</evidence>
<gene>
    <name evidence="7" type="ORF">GWK16_00700</name>
</gene>
<feature type="region of interest" description="Disordered" evidence="5">
    <location>
        <begin position="43"/>
        <end position="64"/>
    </location>
</feature>
<dbReference type="InterPro" id="IPR002509">
    <property type="entry name" value="NODB_dom"/>
</dbReference>
<comment type="caution">
    <text evidence="7">The sequence shown here is derived from an EMBL/GenBank/DDBJ whole genome shotgun (WGS) entry which is preliminary data.</text>
</comment>
<feature type="compositionally biased region" description="Polar residues" evidence="5">
    <location>
        <begin position="52"/>
        <end position="61"/>
    </location>
</feature>
<comment type="function">
    <text evidence="1">Is involved in generating a small heat-stable compound (Nod), an acylated oligomer of N-acetylglucosamine, that stimulates mitosis in various plant protoplasts.</text>
</comment>
<protein>
    <recommendedName>
        <fullName evidence="3">Chitooligosaccharide deacetylase</fullName>
    </recommendedName>
    <alternativeName>
        <fullName evidence="4">Nodulation protein B</fullName>
    </alternativeName>
</protein>
<dbReference type="Proteomes" id="UP000548582">
    <property type="component" value="Unassembled WGS sequence"/>
</dbReference>
<feature type="domain" description="NodB homology" evidence="6">
    <location>
        <begin position="70"/>
        <end position="284"/>
    </location>
</feature>
<evidence type="ECO:0000313" key="8">
    <source>
        <dbReference type="Proteomes" id="UP000548582"/>
    </source>
</evidence>
<evidence type="ECO:0000313" key="7">
    <source>
        <dbReference type="EMBL" id="NMJ39742.1"/>
    </source>
</evidence>
<evidence type="ECO:0000256" key="2">
    <source>
        <dbReference type="ARBA" id="ARBA00010973"/>
    </source>
</evidence>
<dbReference type="InterPro" id="IPR011330">
    <property type="entry name" value="Glyco_hydro/deAcase_b/a-brl"/>
</dbReference>
<comment type="similarity">
    <text evidence="2">Belongs to the polysaccharide deacetylase family.</text>
</comment>
<organism evidence="7 8">
    <name type="scientific">Neoroseomonas marina</name>
    <dbReference type="NCBI Taxonomy" id="1232220"/>
    <lineage>
        <taxon>Bacteria</taxon>
        <taxon>Pseudomonadati</taxon>
        <taxon>Pseudomonadota</taxon>
        <taxon>Alphaproteobacteria</taxon>
        <taxon>Acetobacterales</taxon>
        <taxon>Acetobacteraceae</taxon>
        <taxon>Neoroseomonas</taxon>
    </lineage>
</organism>
<name>A0A848E6J4_9PROT</name>
<dbReference type="GO" id="GO:0005975">
    <property type="term" value="P:carbohydrate metabolic process"/>
    <property type="evidence" value="ECO:0007669"/>
    <property type="project" value="InterPro"/>
</dbReference>
<dbReference type="SUPFAM" id="SSF88713">
    <property type="entry name" value="Glycoside hydrolase/deacetylase"/>
    <property type="match status" value="1"/>
</dbReference>
<dbReference type="Gene3D" id="3.20.20.370">
    <property type="entry name" value="Glycoside hydrolase/deacetylase"/>
    <property type="match status" value="1"/>
</dbReference>
<dbReference type="RefSeq" id="WP_170052062.1">
    <property type="nucleotide sequence ID" value="NZ_JABBKX010000001.1"/>
</dbReference>
<sequence>MSDEEAGRARDFIGYGRNPPDPRWPGGAHVVCNFVINYEEGGEASVPDGDPNSENALTEGSTAPVKGRDLAAESMFAYGSRAGFWRLHRIFTARGMPCTVFAVARALQRNPEACAAMREAGWDVAAHGLRWEMHNAFDKATERERIAQATAVITRCIGERPAGWYTRYAPSLNTRRLLIEAGYEYDSDAYDDELPYWVKCAGRDALVVPYSLVHNDVRFPRMGMSSGSEYFEYMRDAIECVLREDPPRMLSFGLHNRIIAHPGRAMGLARLLDWIGNHPRVAVMRRVDIARHWRKEHPAP</sequence>
<evidence type="ECO:0000256" key="4">
    <source>
        <dbReference type="ARBA" id="ARBA00032976"/>
    </source>
</evidence>
<evidence type="ECO:0000256" key="3">
    <source>
        <dbReference type="ARBA" id="ARBA00020071"/>
    </source>
</evidence>
<dbReference type="PROSITE" id="PS51677">
    <property type="entry name" value="NODB"/>
    <property type="match status" value="1"/>
</dbReference>
<dbReference type="EMBL" id="JABBKX010000001">
    <property type="protein sequence ID" value="NMJ39742.1"/>
    <property type="molecule type" value="Genomic_DNA"/>
</dbReference>
<reference evidence="7 8" key="1">
    <citation type="submission" date="2020-03" db="EMBL/GenBank/DDBJ databases">
        <authorList>
            <person name="Sun Q."/>
        </authorList>
    </citation>
    <scope>NUCLEOTIDE SEQUENCE [LARGE SCALE GENOMIC DNA]</scope>
    <source>
        <strain evidence="7 8">JC162</strain>
    </source>
</reference>
<accession>A0A848E6J4</accession>
<keyword evidence="8" id="KW-1185">Reference proteome</keyword>
<dbReference type="AlphaFoldDB" id="A0A848E6J4"/>
<proteinExistence type="inferred from homology"/>
<dbReference type="GO" id="GO:0016810">
    <property type="term" value="F:hydrolase activity, acting on carbon-nitrogen (but not peptide) bonds"/>
    <property type="evidence" value="ECO:0007669"/>
    <property type="project" value="InterPro"/>
</dbReference>